<dbReference type="AlphaFoldDB" id="A0A1D9QGK7"/>
<dbReference type="VEuPathDB" id="FungiDB:sscle_12g088350"/>
<gene>
    <name evidence="1" type="ORF">sscle_12g088350</name>
</gene>
<protein>
    <submittedName>
        <fullName evidence="1">Uncharacterized protein</fullName>
    </submittedName>
</protein>
<sequence>MTTGDNSTKIILSLPEDWNKSSGIKCWVYLDPTTTVVPIPELLDEPELPIVDEDASEAVIDRALKQYQMQLENYRIKNTKYEKINKAISEVFKLASTDRARELTVVARYNCVKQPYNSNQDIYEWLNEWELIYIETKTLNLPDVDRNRAVFDFSIALMNYSSFWATSTLLEIIKKLKNQPEETIDVYDLIEDFRNYTRLTQASTTSISSTSFAIYKDGNKDKKEGERTCLYSKKYLYEKCYYLYSDNRSRNWKPIDADIEYFKKF</sequence>
<name>A0A1D9QGK7_SCLS1</name>
<accession>A0A1D9QGK7</accession>
<dbReference type="OrthoDB" id="2663223at2759"/>
<proteinExistence type="predicted"/>
<reference evidence="2" key="1">
    <citation type="journal article" date="2017" name="Genome Biol. Evol.">
        <title>The complete genome sequence of the phytopathogenic fungus Sclerotinia sclerotiorum reveals insights into the genome architecture of broad host range pathogens.</title>
        <authorList>
            <person name="Derbyshire M."/>
            <person name="Denton-Giles M."/>
            <person name="Hegedus D."/>
            <person name="Seifbarghy S."/>
            <person name="Rollins J."/>
            <person name="van Kan J."/>
            <person name="Seidl M.F."/>
            <person name="Faino L."/>
            <person name="Mbengue M."/>
            <person name="Navaud O."/>
            <person name="Raffaele S."/>
            <person name="Hammond-Kosack K."/>
            <person name="Heard S."/>
            <person name="Oliver R."/>
        </authorList>
    </citation>
    <scope>NUCLEOTIDE SEQUENCE [LARGE SCALE GENOMIC DNA]</scope>
    <source>
        <strain evidence="2">ATCC 18683 / 1980 / Ss-1</strain>
    </source>
</reference>
<evidence type="ECO:0000313" key="1">
    <source>
        <dbReference type="EMBL" id="APA14065.1"/>
    </source>
</evidence>
<evidence type="ECO:0000313" key="2">
    <source>
        <dbReference type="Proteomes" id="UP000177798"/>
    </source>
</evidence>
<dbReference type="EMBL" id="CP017825">
    <property type="protein sequence ID" value="APA14065.1"/>
    <property type="molecule type" value="Genomic_DNA"/>
</dbReference>
<organism evidence="1 2">
    <name type="scientific">Sclerotinia sclerotiorum (strain ATCC 18683 / 1980 / Ss-1)</name>
    <name type="common">White mold</name>
    <name type="synonym">Whetzelinia sclerotiorum</name>
    <dbReference type="NCBI Taxonomy" id="665079"/>
    <lineage>
        <taxon>Eukaryota</taxon>
        <taxon>Fungi</taxon>
        <taxon>Dikarya</taxon>
        <taxon>Ascomycota</taxon>
        <taxon>Pezizomycotina</taxon>
        <taxon>Leotiomycetes</taxon>
        <taxon>Helotiales</taxon>
        <taxon>Sclerotiniaceae</taxon>
        <taxon>Sclerotinia</taxon>
    </lineage>
</organism>
<dbReference type="Proteomes" id="UP000177798">
    <property type="component" value="Chromosome 12"/>
</dbReference>